<protein>
    <recommendedName>
        <fullName evidence="3">Transposase</fullName>
    </recommendedName>
</protein>
<evidence type="ECO:0008006" key="3">
    <source>
        <dbReference type="Google" id="ProtNLM"/>
    </source>
</evidence>
<keyword evidence="2" id="KW-1185">Reference proteome</keyword>
<proteinExistence type="predicted"/>
<reference evidence="1 2" key="1">
    <citation type="submission" date="2020-08" db="EMBL/GenBank/DDBJ databases">
        <title>Genomic Encyclopedia of Type Strains, Phase IV (KMG-IV): sequencing the most valuable type-strain genomes for metagenomic binning, comparative biology and taxonomic classification.</title>
        <authorList>
            <person name="Goeker M."/>
        </authorList>
    </citation>
    <scope>NUCLEOTIDE SEQUENCE [LARGE SCALE GENOMIC DNA]</scope>
    <source>
        <strain evidence="1 2">DSM 26438</strain>
    </source>
</reference>
<dbReference type="Proteomes" id="UP000565286">
    <property type="component" value="Unassembled WGS sequence"/>
</dbReference>
<accession>A0A7W6CAC2</accession>
<comment type="caution">
    <text evidence="1">The sequence shown here is derived from an EMBL/GenBank/DDBJ whole genome shotgun (WGS) entry which is preliminary data.</text>
</comment>
<evidence type="ECO:0000313" key="2">
    <source>
        <dbReference type="Proteomes" id="UP000565286"/>
    </source>
</evidence>
<dbReference type="EMBL" id="JACIDV010000022">
    <property type="protein sequence ID" value="MBB3948593.1"/>
    <property type="molecule type" value="Genomic_DNA"/>
</dbReference>
<evidence type="ECO:0000313" key="1">
    <source>
        <dbReference type="EMBL" id="MBB3948593.1"/>
    </source>
</evidence>
<name>A0A7W6CAC2_9HYPH</name>
<dbReference type="AlphaFoldDB" id="A0A7W6CAC2"/>
<organism evidence="1 2">
    <name type="scientific">Rhizobium skierniewicense</name>
    <dbReference type="NCBI Taxonomy" id="984260"/>
    <lineage>
        <taxon>Bacteria</taxon>
        <taxon>Pseudomonadati</taxon>
        <taxon>Pseudomonadota</taxon>
        <taxon>Alphaproteobacteria</taxon>
        <taxon>Hyphomicrobiales</taxon>
        <taxon>Rhizobiaceae</taxon>
        <taxon>Rhizobium/Agrobacterium group</taxon>
        <taxon>Rhizobium</taxon>
    </lineage>
</organism>
<gene>
    <name evidence="1" type="ORF">GGQ73_004583</name>
</gene>
<sequence>MILNAIAEKLKRQSKDDFKGRHFEAWLIVQAVTWYLRKRQGDPIWRG</sequence>